<dbReference type="KEGG" id="ptrp:DCO17_05220"/>
<keyword evidence="7" id="KW-1185">Reference proteome</keyword>
<dbReference type="SUPFAM" id="SSF56349">
    <property type="entry name" value="DNA breaking-rejoining enzymes"/>
    <property type="match status" value="1"/>
</dbReference>
<dbReference type="InterPro" id="IPR013762">
    <property type="entry name" value="Integrase-like_cat_sf"/>
</dbReference>
<keyword evidence="3" id="KW-0238">DNA-binding</keyword>
<evidence type="ECO:0000313" key="6">
    <source>
        <dbReference type="EMBL" id="QKM64687.1"/>
    </source>
</evidence>
<dbReference type="Proteomes" id="UP000503312">
    <property type="component" value="Chromosome"/>
</dbReference>
<dbReference type="Gene3D" id="1.10.443.10">
    <property type="entry name" value="Intergrase catalytic core"/>
    <property type="match status" value="1"/>
</dbReference>
<dbReference type="PROSITE" id="PS51898">
    <property type="entry name" value="TYR_RECOMBINASE"/>
    <property type="match status" value="1"/>
</dbReference>
<dbReference type="InterPro" id="IPR050808">
    <property type="entry name" value="Phage_Integrase"/>
</dbReference>
<sequence length="406" mass="46856">MEKQMTIKLDYQTVKNLKQPGRYTDALVKGLHIWVKPNLNKYWIFRFTHNGKQHNTSLGSFPALSIADARLKTQQARDELTKGTNPVAAKRASKALKQAVETEKVRFKDFAHSCIQTKRAEWTNQKHGDQWEYTLEEFAYPIIGEKFLDEITMEDILEILNPIWTTKTETASRLRGRIEWVLAAATTRKLRSGINPAQWKNYLQTILPAPNKIKKVEHHKALPYRQVPALVAQLREMDSMGALALEFLILNASRTGEVIGGLRSEIDGDVWTIPGSRMKAKKEHRVPLCKRSLEILEIAKAKDEDSKYLFSRNGRMITNMAMPMMLRRAKVDATVHGFRSSFRDWVSEETSHSAEVAEMSLAHTIRNTVERAYRRKDLLEKRRQLLNDWERYCNIVNENVIELKAA</sequence>
<dbReference type="Gene3D" id="3.30.160.390">
    <property type="entry name" value="Integrase, DNA-binding domain"/>
    <property type="match status" value="1"/>
</dbReference>
<evidence type="ECO:0000259" key="5">
    <source>
        <dbReference type="PROSITE" id="PS51898"/>
    </source>
</evidence>
<accession>A0A6M9Q0B2</accession>
<dbReference type="Pfam" id="PF22022">
    <property type="entry name" value="Phage_int_M"/>
    <property type="match status" value="1"/>
</dbReference>
<evidence type="ECO:0000256" key="1">
    <source>
        <dbReference type="ARBA" id="ARBA00008857"/>
    </source>
</evidence>
<evidence type="ECO:0000256" key="4">
    <source>
        <dbReference type="ARBA" id="ARBA00023172"/>
    </source>
</evidence>
<reference evidence="6 7" key="1">
    <citation type="submission" date="2018-04" db="EMBL/GenBank/DDBJ databases">
        <title>Polynucleobacter sp. UH21B genome.</title>
        <authorList>
            <person name="Hahn M.W."/>
        </authorList>
    </citation>
    <scope>NUCLEOTIDE SEQUENCE [LARGE SCALE GENOMIC DNA]</scope>
    <source>
        <strain evidence="6 7">MWH-UH21B</strain>
    </source>
</reference>
<evidence type="ECO:0000313" key="7">
    <source>
        <dbReference type="Proteomes" id="UP000503312"/>
    </source>
</evidence>
<dbReference type="InterPro" id="IPR010998">
    <property type="entry name" value="Integrase_recombinase_N"/>
</dbReference>
<gene>
    <name evidence="6" type="ORF">DCO17_05220</name>
</gene>
<dbReference type="PANTHER" id="PTHR30629">
    <property type="entry name" value="PROPHAGE INTEGRASE"/>
    <property type="match status" value="1"/>
</dbReference>
<dbReference type="InterPro" id="IPR038488">
    <property type="entry name" value="Integrase_DNA-bd_sf"/>
</dbReference>
<dbReference type="GO" id="GO:0003677">
    <property type="term" value="F:DNA binding"/>
    <property type="evidence" value="ECO:0007669"/>
    <property type="project" value="UniProtKB-KW"/>
</dbReference>
<evidence type="ECO:0000256" key="3">
    <source>
        <dbReference type="ARBA" id="ARBA00023125"/>
    </source>
</evidence>
<dbReference type="EMBL" id="CP028942">
    <property type="protein sequence ID" value="QKM64687.1"/>
    <property type="molecule type" value="Genomic_DNA"/>
</dbReference>
<dbReference type="Gene3D" id="1.10.150.130">
    <property type="match status" value="1"/>
</dbReference>
<keyword evidence="2" id="KW-0229">DNA integration</keyword>
<proteinExistence type="inferred from homology"/>
<dbReference type="PANTHER" id="PTHR30629:SF2">
    <property type="entry name" value="PROPHAGE INTEGRASE INTS-RELATED"/>
    <property type="match status" value="1"/>
</dbReference>
<protein>
    <submittedName>
        <fullName evidence="6">Integrase</fullName>
    </submittedName>
</protein>
<organism evidence="6 7">
    <name type="scientific">Polynucleobacter tropicus</name>
    <dbReference type="NCBI Taxonomy" id="1743174"/>
    <lineage>
        <taxon>Bacteria</taxon>
        <taxon>Pseudomonadati</taxon>
        <taxon>Pseudomonadota</taxon>
        <taxon>Betaproteobacteria</taxon>
        <taxon>Burkholderiales</taxon>
        <taxon>Burkholderiaceae</taxon>
        <taxon>Polynucleobacter</taxon>
    </lineage>
</organism>
<dbReference type="InterPro" id="IPR011010">
    <property type="entry name" value="DNA_brk_join_enz"/>
</dbReference>
<dbReference type="GO" id="GO:0006310">
    <property type="term" value="P:DNA recombination"/>
    <property type="evidence" value="ECO:0007669"/>
    <property type="project" value="UniProtKB-KW"/>
</dbReference>
<name>A0A6M9Q0B2_9BURK</name>
<evidence type="ECO:0000256" key="2">
    <source>
        <dbReference type="ARBA" id="ARBA00022908"/>
    </source>
</evidence>
<dbReference type="InterPro" id="IPR053876">
    <property type="entry name" value="Phage_int_M"/>
</dbReference>
<dbReference type="GO" id="GO:0015074">
    <property type="term" value="P:DNA integration"/>
    <property type="evidence" value="ECO:0007669"/>
    <property type="project" value="UniProtKB-KW"/>
</dbReference>
<feature type="domain" description="Tyr recombinase" evidence="5">
    <location>
        <begin position="217"/>
        <end position="386"/>
    </location>
</feature>
<dbReference type="InterPro" id="IPR025166">
    <property type="entry name" value="Integrase_DNA_bind_dom"/>
</dbReference>
<keyword evidence="4" id="KW-0233">DNA recombination</keyword>
<comment type="similarity">
    <text evidence="1">Belongs to the 'phage' integrase family.</text>
</comment>
<dbReference type="Pfam" id="PF13356">
    <property type="entry name" value="Arm-DNA-bind_3"/>
    <property type="match status" value="1"/>
</dbReference>
<dbReference type="AlphaFoldDB" id="A0A6M9Q0B2"/>
<dbReference type="Pfam" id="PF00589">
    <property type="entry name" value="Phage_integrase"/>
    <property type="match status" value="1"/>
</dbReference>
<dbReference type="InterPro" id="IPR002104">
    <property type="entry name" value="Integrase_catalytic"/>
</dbReference>
<dbReference type="CDD" id="cd00801">
    <property type="entry name" value="INT_P4_C"/>
    <property type="match status" value="1"/>
</dbReference>